<proteinExistence type="predicted"/>
<evidence type="ECO:0000313" key="1">
    <source>
        <dbReference type="EMBL" id="MFD2702778.1"/>
    </source>
</evidence>
<dbReference type="EMBL" id="JBHUMJ010000008">
    <property type="protein sequence ID" value="MFD2702778.1"/>
    <property type="molecule type" value="Genomic_DNA"/>
</dbReference>
<organism evidence="1 2">
    <name type="scientific">Paenibacillus shunpengii</name>
    <dbReference type="NCBI Taxonomy" id="2054424"/>
    <lineage>
        <taxon>Bacteria</taxon>
        <taxon>Bacillati</taxon>
        <taxon>Bacillota</taxon>
        <taxon>Bacilli</taxon>
        <taxon>Bacillales</taxon>
        <taxon>Paenibacillaceae</taxon>
        <taxon>Paenibacillus</taxon>
    </lineage>
</organism>
<accession>A0ABW5STW6</accession>
<dbReference type="InterPro" id="IPR021145">
    <property type="entry name" value="Portal_protein_SPP1_Gp6-like"/>
</dbReference>
<dbReference type="Proteomes" id="UP001597540">
    <property type="component" value="Unassembled WGS sequence"/>
</dbReference>
<gene>
    <name evidence="1" type="ORF">ACFSVM_20265</name>
</gene>
<evidence type="ECO:0000313" key="2">
    <source>
        <dbReference type="Proteomes" id="UP001597540"/>
    </source>
</evidence>
<comment type="caution">
    <text evidence="1">The sequence shown here is derived from an EMBL/GenBank/DDBJ whole genome shotgun (WGS) entry which is preliminary data.</text>
</comment>
<name>A0ABW5STW6_9BACL</name>
<keyword evidence="2" id="KW-1185">Reference proteome</keyword>
<dbReference type="Pfam" id="PF05133">
    <property type="entry name" value="SPP1_portal"/>
    <property type="match status" value="1"/>
</dbReference>
<reference evidence="2" key="1">
    <citation type="journal article" date="2019" name="Int. J. Syst. Evol. Microbiol.">
        <title>The Global Catalogue of Microorganisms (GCM) 10K type strain sequencing project: providing services to taxonomists for standard genome sequencing and annotation.</title>
        <authorList>
            <consortium name="The Broad Institute Genomics Platform"/>
            <consortium name="The Broad Institute Genome Sequencing Center for Infectious Disease"/>
            <person name="Wu L."/>
            <person name="Ma J."/>
        </authorList>
    </citation>
    <scope>NUCLEOTIDE SEQUENCE [LARGE SCALE GENOMIC DNA]</scope>
    <source>
        <strain evidence="2">KCTC 33849</strain>
    </source>
</reference>
<sequence length="468" mass="51162">MRVERYATNSALIKGNVELLQKINSALEDRPYVSANFAGLICKKAADLLFGEEPMYSAGEEGSPEQAAIDRIVKNSSLNLKNYETAHGNAFRGDAFYKIKWAQKFRGSLPESIDPYRVVIETQNASYVFPETLPGNSKEIVAYHIAIPVSSIVDGRQAWELFVESHYPGYITEASYGMRPTSVIDGRVTSWVITAVLKKPENQIETGVPIPLVVHVPNYALDDSWEGIDDITEHRGILAEINHRLTQIASILDKHADPILTVPTGVLEEGPDGAPVQKAAYAKVFEVLGKDDIIPQYVTWDGQLESAFKALDKLVDILLTTSELPPVALGKENAGTSGASGLSVKYRMGPLLSKIGRKRQYFDAALKEVLLIAQLLEQAQTTTSIDYTPTIPHIVFNDGLPTDEREQAEIAQIRTGGKPTLSVRDAVKRLDGLTDAQADQAIGRIEDDETRVNGTVDASIFNETGGAA</sequence>
<dbReference type="RefSeq" id="WP_379264420.1">
    <property type="nucleotide sequence ID" value="NZ_JBHUMJ010000008.1"/>
</dbReference>
<protein>
    <submittedName>
        <fullName evidence="1">Phage portal protein</fullName>
    </submittedName>
</protein>